<proteinExistence type="predicted"/>
<name>A0ACD4UHT8_9CAUD</name>
<dbReference type="EMBL" id="OR159674">
    <property type="protein sequence ID" value="WKW87098.1"/>
    <property type="molecule type" value="Genomic_DNA"/>
</dbReference>
<evidence type="ECO:0000313" key="2">
    <source>
        <dbReference type="Proteomes" id="UP001654554"/>
    </source>
</evidence>
<sequence>MTMELKIRVSNSGGGFGGLMGSGTTIDTRISAGHLGPDEVQDATSAALRVLSALGVADASDQRTEPLTAQSEESVPPEAFGETGETAYPEPATLHPFDEAAVRPSAAGDVVSVTFTDHSQRLYFDTGAGYYAPEIPERVMGEHSVPYSHGDIAHVRVVAELGETQGVTFKDGQE</sequence>
<keyword evidence="2" id="KW-1185">Reference proteome</keyword>
<accession>A0ACD4UHT8</accession>
<organism evidence="1 2">
    <name type="scientific">Microbacterium phage Nicole72</name>
    <dbReference type="NCBI Taxonomy" id="3062838"/>
    <lineage>
        <taxon>Viruses</taxon>
        <taxon>Duplodnaviria</taxon>
        <taxon>Heunggongvirae</taxon>
        <taxon>Uroviricota</taxon>
        <taxon>Caudoviricetes</taxon>
        <taxon>Hodgkinviridae</taxon>
        <taxon>Meganvirus</taxon>
        <taxon>Meganvirus nichole72</taxon>
    </lineage>
</organism>
<reference evidence="1" key="1">
    <citation type="submission" date="2023-06" db="EMBL/GenBank/DDBJ databases">
        <authorList>
            <person name="Byrum C.A."/>
            <person name="Fullante V.A."/>
            <person name="Ghosh G."/>
            <person name="Ivey A.L."/>
            <person name="Joby C.P."/>
            <person name="Johnson E."/>
            <person name="Kamil H.A."/>
            <person name="Martinez L."/>
            <person name="Tutelo G.A."/>
            <person name="Wilson D."/>
            <person name="Ziegler A.J."/>
            <person name="Garlena R.A."/>
            <person name="Russell D.A."/>
            <person name="Jacobs-Sera D."/>
            <person name="Hatfull G.F."/>
        </authorList>
    </citation>
    <scope>NUCLEOTIDE SEQUENCE</scope>
</reference>
<evidence type="ECO:0000313" key="1">
    <source>
        <dbReference type="EMBL" id="WKW87098.1"/>
    </source>
</evidence>
<gene>
    <name evidence="1" type="primary">61</name>
    <name evidence="1" type="ORF">SEA_NICOLE72_61</name>
</gene>
<protein>
    <submittedName>
        <fullName evidence="1">Uncharacterized protein</fullName>
    </submittedName>
</protein>
<dbReference type="Proteomes" id="UP001654554">
    <property type="component" value="Segment"/>
</dbReference>